<evidence type="ECO:0000256" key="1">
    <source>
        <dbReference type="ARBA" id="ARBA00023122"/>
    </source>
</evidence>
<dbReference type="SUPFAM" id="SSF54631">
    <property type="entry name" value="CBS-domain pair"/>
    <property type="match status" value="1"/>
</dbReference>
<dbReference type="PANTHER" id="PTHR43080">
    <property type="entry name" value="CBS DOMAIN-CONTAINING PROTEIN CBSX3, MITOCHONDRIAL"/>
    <property type="match status" value="1"/>
</dbReference>
<dbReference type="EMBL" id="MHMY01000009">
    <property type="protein sequence ID" value="OGZ35576.1"/>
    <property type="molecule type" value="Genomic_DNA"/>
</dbReference>
<evidence type="ECO:0000313" key="4">
    <source>
        <dbReference type="EMBL" id="OGZ35576.1"/>
    </source>
</evidence>
<dbReference type="Pfam" id="PF00571">
    <property type="entry name" value="CBS"/>
    <property type="match status" value="2"/>
</dbReference>
<dbReference type="SMART" id="SM00116">
    <property type="entry name" value="CBS"/>
    <property type="match status" value="2"/>
</dbReference>
<dbReference type="CDD" id="cd04586">
    <property type="entry name" value="CBS_pair_BON_assoc"/>
    <property type="match status" value="1"/>
</dbReference>
<reference evidence="4 5" key="1">
    <citation type="journal article" date="2016" name="Nat. Commun.">
        <title>Thousands of microbial genomes shed light on interconnected biogeochemical processes in an aquifer system.</title>
        <authorList>
            <person name="Anantharaman K."/>
            <person name="Brown C.T."/>
            <person name="Hug L.A."/>
            <person name="Sharon I."/>
            <person name="Castelle C.J."/>
            <person name="Probst A.J."/>
            <person name="Thomas B.C."/>
            <person name="Singh A."/>
            <person name="Wilkins M.J."/>
            <person name="Karaoz U."/>
            <person name="Brodie E.L."/>
            <person name="Williams K.H."/>
            <person name="Hubbard S.S."/>
            <person name="Banfield J.F."/>
        </authorList>
    </citation>
    <scope>NUCLEOTIDE SEQUENCE [LARGE SCALE GENOMIC DNA]</scope>
</reference>
<evidence type="ECO:0000313" key="5">
    <source>
        <dbReference type="Proteomes" id="UP000176974"/>
    </source>
</evidence>
<dbReference type="PANTHER" id="PTHR43080:SF26">
    <property type="entry name" value="REGULATORY PROTEIN"/>
    <property type="match status" value="1"/>
</dbReference>
<organism evidence="4 5">
    <name type="scientific">Candidatus Portnoybacteria bacterium RIFCSPHIGHO2_01_FULL_40_12b</name>
    <dbReference type="NCBI Taxonomy" id="1801994"/>
    <lineage>
        <taxon>Bacteria</taxon>
        <taxon>Candidatus Portnoyibacteriota</taxon>
    </lineage>
</organism>
<comment type="caution">
    <text evidence="4">The sequence shown here is derived from an EMBL/GenBank/DDBJ whole genome shotgun (WGS) entry which is preliminary data.</text>
</comment>
<feature type="domain" description="CBS" evidence="3">
    <location>
        <begin position="101"/>
        <end position="156"/>
    </location>
</feature>
<dbReference type="InterPro" id="IPR046342">
    <property type="entry name" value="CBS_dom_sf"/>
</dbReference>
<dbReference type="Gene3D" id="3.10.580.10">
    <property type="entry name" value="CBS-domain"/>
    <property type="match status" value="1"/>
</dbReference>
<name>A0A1G2FBW1_9BACT</name>
<protein>
    <recommendedName>
        <fullName evidence="3">CBS domain-containing protein</fullName>
    </recommendedName>
</protein>
<gene>
    <name evidence="4" type="ORF">A2815_01805</name>
</gene>
<proteinExistence type="predicted"/>
<evidence type="ECO:0000256" key="2">
    <source>
        <dbReference type="PROSITE-ProRule" id="PRU00703"/>
    </source>
</evidence>
<dbReference type="InterPro" id="IPR051257">
    <property type="entry name" value="Diverse_CBS-Domain"/>
</dbReference>
<keyword evidence="1 2" id="KW-0129">CBS domain</keyword>
<dbReference type="InterPro" id="IPR000644">
    <property type="entry name" value="CBS_dom"/>
</dbReference>
<accession>A0A1G2FBW1</accession>
<dbReference type="AlphaFoldDB" id="A0A1G2FBW1"/>
<dbReference type="PROSITE" id="PS51371">
    <property type="entry name" value="CBS"/>
    <property type="match status" value="2"/>
</dbReference>
<sequence length="156" mass="17878">MKLSTIKDVMTKQVISVSPETSIIEVQEILYKHKFDGAPVVDDNGKLIGIITEYDLLTKGSAIHLPTFQKILSQLPIFSKDRSKFEEEINVISSLKVKDIMNKEPFVLYEDASFKEVVRAFQEHHRVNPIPVINKEHKVIGIVSRFDVIKLFSRLK</sequence>
<evidence type="ECO:0000259" key="3">
    <source>
        <dbReference type="PROSITE" id="PS51371"/>
    </source>
</evidence>
<feature type="domain" description="CBS" evidence="3">
    <location>
        <begin position="10"/>
        <end position="67"/>
    </location>
</feature>
<dbReference type="Proteomes" id="UP000176974">
    <property type="component" value="Unassembled WGS sequence"/>
</dbReference>